<evidence type="ECO:0000313" key="4">
    <source>
        <dbReference type="Proteomes" id="UP000075902"/>
    </source>
</evidence>
<dbReference type="Pfam" id="PF00240">
    <property type="entry name" value="ubiquitin"/>
    <property type="match status" value="1"/>
</dbReference>
<feature type="domain" description="Ubiquitin-like" evidence="2">
    <location>
        <begin position="6"/>
        <end position="81"/>
    </location>
</feature>
<reference evidence="4" key="1">
    <citation type="submission" date="2014-01" db="EMBL/GenBank/DDBJ databases">
        <title>The Genome Sequence of Anopheles melas CM1001059_A (V2).</title>
        <authorList>
            <consortium name="The Broad Institute Genomics Platform"/>
            <person name="Neafsey D.E."/>
            <person name="Besansky N."/>
            <person name="Howell P."/>
            <person name="Walton C."/>
            <person name="Young S.K."/>
            <person name="Zeng Q."/>
            <person name="Gargeya S."/>
            <person name="Fitzgerald M."/>
            <person name="Haas B."/>
            <person name="Abouelleil A."/>
            <person name="Allen A.W."/>
            <person name="Alvarado L."/>
            <person name="Arachchi H.M."/>
            <person name="Berlin A.M."/>
            <person name="Chapman S.B."/>
            <person name="Gainer-Dewar J."/>
            <person name="Goldberg J."/>
            <person name="Griggs A."/>
            <person name="Gujja S."/>
            <person name="Hansen M."/>
            <person name="Howarth C."/>
            <person name="Imamovic A."/>
            <person name="Ireland A."/>
            <person name="Larimer J."/>
            <person name="McCowan C."/>
            <person name="Murphy C."/>
            <person name="Pearson M."/>
            <person name="Poon T.W."/>
            <person name="Priest M."/>
            <person name="Roberts A."/>
            <person name="Saif S."/>
            <person name="Shea T."/>
            <person name="Sisk P."/>
            <person name="Sykes S."/>
            <person name="Wortman J."/>
            <person name="Nusbaum C."/>
            <person name="Birren B."/>
        </authorList>
    </citation>
    <scope>NUCLEOTIDE SEQUENCE [LARGE SCALE GENOMIC DNA]</scope>
    <source>
        <strain evidence="4">CM1001059</strain>
    </source>
</reference>
<dbReference type="PANTHER" id="PTHR46728:SF1">
    <property type="entry name" value="AN1-TYPE ZINC FINGER PROTEIN 4"/>
    <property type="match status" value="1"/>
</dbReference>
<dbReference type="EnsemblMetazoa" id="AMEC006490-RA">
    <property type="protein sequence ID" value="AMEC006490-PA"/>
    <property type="gene ID" value="AMEC006490"/>
</dbReference>
<dbReference type="PROSITE" id="PS50053">
    <property type="entry name" value="UBIQUITIN_2"/>
    <property type="match status" value="1"/>
</dbReference>
<dbReference type="PANTHER" id="PTHR46728">
    <property type="entry name" value="AN1-TYPE ZINC FINGER PROTEIN 4"/>
    <property type="match status" value="1"/>
</dbReference>
<feature type="transmembrane region" description="Helical" evidence="1">
    <location>
        <begin position="104"/>
        <end position="121"/>
    </location>
</feature>
<protein>
    <recommendedName>
        <fullName evidence="2">Ubiquitin-like domain-containing protein</fullName>
    </recommendedName>
</protein>
<keyword evidence="1" id="KW-1133">Transmembrane helix</keyword>
<dbReference type="InterPro" id="IPR000626">
    <property type="entry name" value="Ubiquitin-like_dom"/>
</dbReference>
<dbReference type="SMART" id="SM00213">
    <property type="entry name" value="UBQ"/>
    <property type="match status" value="1"/>
</dbReference>
<reference evidence="3" key="2">
    <citation type="submission" date="2020-05" db="UniProtKB">
        <authorList>
            <consortium name="EnsemblMetazoa"/>
        </authorList>
    </citation>
    <scope>IDENTIFICATION</scope>
    <source>
        <strain evidence="3">CM1001059</strain>
    </source>
</reference>
<dbReference type="SUPFAM" id="SSF54236">
    <property type="entry name" value="Ubiquitin-like"/>
    <property type="match status" value="1"/>
</dbReference>
<dbReference type="InterPro" id="IPR029071">
    <property type="entry name" value="Ubiquitin-like_domsf"/>
</dbReference>
<keyword evidence="1" id="KW-0472">Membrane</keyword>
<name>A0A182TQF2_9DIPT</name>
<accession>A0A182TQF2</accession>
<dbReference type="Gene3D" id="3.10.20.90">
    <property type="entry name" value="Phosphatidylinositol 3-kinase Catalytic Subunit, Chain A, domain 1"/>
    <property type="match status" value="1"/>
</dbReference>
<evidence type="ECO:0000259" key="2">
    <source>
        <dbReference type="PROSITE" id="PS50053"/>
    </source>
</evidence>
<keyword evidence="1" id="KW-0812">Transmembrane</keyword>
<dbReference type="InterPro" id="IPR019956">
    <property type="entry name" value="Ubiquitin_dom"/>
</dbReference>
<evidence type="ECO:0000313" key="3">
    <source>
        <dbReference type="EnsemblMetazoa" id="AMEC006490-PA"/>
    </source>
</evidence>
<keyword evidence="4" id="KW-1185">Reference proteome</keyword>
<dbReference type="AlphaFoldDB" id="A0A182TQF2"/>
<dbReference type="PRINTS" id="PR00348">
    <property type="entry name" value="UBIQUITIN"/>
</dbReference>
<proteinExistence type="predicted"/>
<dbReference type="InterPro" id="IPR053061">
    <property type="entry name" value="AN1-type_zinc_finger"/>
</dbReference>
<dbReference type="Proteomes" id="UP000075902">
    <property type="component" value="Unassembled WGS sequence"/>
</dbReference>
<dbReference type="VEuPathDB" id="VectorBase:AMEC006490"/>
<sequence>MWTPSYDIIVETLTGSEFEVTVNDRDTVGYLKSEIQKYEGIPISQQHLLYNHKELSDAMEMKDIPLVKGSRVKLVLGMKGGPISSKRLFTISSDYDNWLDMSDVLSGLVVVVPYVFFSTLCRKRLTVTR</sequence>
<organism evidence="3 4">
    <name type="scientific">Anopheles melas</name>
    <dbReference type="NCBI Taxonomy" id="34690"/>
    <lineage>
        <taxon>Eukaryota</taxon>
        <taxon>Metazoa</taxon>
        <taxon>Ecdysozoa</taxon>
        <taxon>Arthropoda</taxon>
        <taxon>Hexapoda</taxon>
        <taxon>Insecta</taxon>
        <taxon>Pterygota</taxon>
        <taxon>Neoptera</taxon>
        <taxon>Endopterygota</taxon>
        <taxon>Diptera</taxon>
        <taxon>Nematocera</taxon>
        <taxon>Culicoidea</taxon>
        <taxon>Culicidae</taxon>
        <taxon>Anophelinae</taxon>
        <taxon>Anopheles</taxon>
    </lineage>
</organism>
<dbReference type="STRING" id="34690.A0A182TQF2"/>
<evidence type="ECO:0000256" key="1">
    <source>
        <dbReference type="SAM" id="Phobius"/>
    </source>
</evidence>